<feature type="region of interest" description="Disordered" evidence="2">
    <location>
        <begin position="1"/>
        <end position="29"/>
    </location>
</feature>
<evidence type="ECO:0000256" key="2">
    <source>
        <dbReference type="SAM" id="MobiDB-lite"/>
    </source>
</evidence>
<dbReference type="PANTHER" id="PTHR10672:SF3">
    <property type="entry name" value="PROTEIN HU-LI TAI SHAO"/>
    <property type="match status" value="1"/>
</dbReference>
<dbReference type="SMART" id="SM01007">
    <property type="entry name" value="Aldolase_II"/>
    <property type="match status" value="1"/>
</dbReference>
<feature type="domain" description="Class II aldolase/adducin N-terminal" evidence="3">
    <location>
        <begin position="35"/>
        <end position="219"/>
    </location>
</feature>
<dbReference type="GO" id="GO:0051015">
    <property type="term" value="F:actin filament binding"/>
    <property type="evidence" value="ECO:0007669"/>
    <property type="project" value="TreeGrafter"/>
</dbReference>
<dbReference type="SUPFAM" id="SSF53639">
    <property type="entry name" value="AraD/HMP-PK domain-like"/>
    <property type="match status" value="1"/>
</dbReference>
<comment type="caution">
    <text evidence="4">The sequence shown here is derived from an EMBL/GenBank/DDBJ whole genome shotgun (WGS) entry which is preliminary data.</text>
</comment>
<name>A0A073J4X3_9RHOB</name>
<dbReference type="OrthoDB" id="5291399at2"/>
<dbReference type="GO" id="GO:0005856">
    <property type="term" value="C:cytoskeleton"/>
    <property type="evidence" value="ECO:0007669"/>
    <property type="project" value="TreeGrafter"/>
</dbReference>
<dbReference type="PANTHER" id="PTHR10672">
    <property type="entry name" value="ADDUCIN"/>
    <property type="match status" value="1"/>
</dbReference>
<dbReference type="InterPro" id="IPR036409">
    <property type="entry name" value="Aldolase_II/adducin_N_sf"/>
</dbReference>
<accession>A0A073J4X3</accession>
<reference evidence="4 5" key="1">
    <citation type="submission" date="2014-01" db="EMBL/GenBank/DDBJ databases">
        <title>Sulfitobacter sp. H3 (MCCC 1A00686) Genome Sequencing.</title>
        <authorList>
            <person name="Lai Q."/>
            <person name="Hong Z."/>
        </authorList>
    </citation>
    <scope>NUCLEOTIDE SEQUENCE [LARGE SCALE GENOMIC DNA]</scope>
    <source>
        <strain evidence="4 5">H3</strain>
    </source>
</reference>
<gene>
    <name evidence="4" type="ORF">SUH3_15455</name>
</gene>
<dbReference type="InterPro" id="IPR001303">
    <property type="entry name" value="Aldolase_II/adducin_N"/>
</dbReference>
<proteinExistence type="inferred from homology"/>
<dbReference type="AlphaFoldDB" id="A0A073J4X3"/>
<evidence type="ECO:0000313" key="5">
    <source>
        <dbReference type="Proteomes" id="UP000027746"/>
    </source>
</evidence>
<dbReference type="EMBL" id="JAMD01000003">
    <property type="protein sequence ID" value="KEJ96751.1"/>
    <property type="molecule type" value="Genomic_DNA"/>
</dbReference>
<dbReference type="Pfam" id="PF00596">
    <property type="entry name" value="Aldolase_II"/>
    <property type="match status" value="1"/>
</dbReference>
<comment type="similarity">
    <text evidence="1">Belongs to the aldolase class II family.</text>
</comment>
<dbReference type="InterPro" id="IPR051017">
    <property type="entry name" value="Aldolase-II_Adducin_sf"/>
</dbReference>
<evidence type="ECO:0000259" key="3">
    <source>
        <dbReference type="SMART" id="SM01007"/>
    </source>
</evidence>
<dbReference type="Proteomes" id="UP000027746">
    <property type="component" value="Unassembled WGS sequence"/>
</dbReference>
<sequence>MAKTAQSKTDETISFGGGAQAGTRRDPNDESQIRIDLAAAYQLIALNGMDDSIFTHISARLPDGPGGTKRFLLNPYGLMFDEVTASNLVTIDETGAIIDDPYGAGVNAAGFTIHSAVHMARHDAACVLHTHTVAGVAVSSLQEGLLPLNQWSAQFHGKIAFHDYEGIALDLDERERLVADLGDLSVMLLRNHGTLICGRSVAEAVKLAFNLERSCKAQIAALSTGLTPIPLADDLAAHTAAQYARAYDKTEAAGIDPEWDAMLRLLDRQAPAYAD</sequence>
<organism evidence="4 5">
    <name type="scientific">Pseudosulfitobacter pseudonitzschiae</name>
    <dbReference type="NCBI Taxonomy" id="1402135"/>
    <lineage>
        <taxon>Bacteria</taxon>
        <taxon>Pseudomonadati</taxon>
        <taxon>Pseudomonadota</taxon>
        <taxon>Alphaproteobacteria</taxon>
        <taxon>Rhodobacterales</taxon>
        <taxon>Roseobacteraceae</taxon>
        <taxon>Pseudosulfitobacter</taxon>
    </lineage>
</organism>
<evidence type="ECO:0000313" key="4">
    <source>
        <dbReference type="EMBL" id="KEJ96751.1"/>
    </source>
</evidence>
<keyword evidence="5" id="KW-1185">Reference proteome</keyword>
<protein>
    <submittedName>
        <fullName evidence="4">Aldolase</fullName>
    </submittedName>
</protein>
<dbReference type="GeneID" id="68868930"/>
<dbReference type="Gene3D" id="3.40.225.10">
    <property type="entry name" value="Class II aldolase/adducin N-terminal domain"/>
    <property type="match status" value="1"/>
</dbReference>
<dbReference type="RefSeq" id="WP_081855356.1">
    <property type="nucleotide sequence ID" value="NZ_CP054599.1"/>
</dbReference>
<evidence type="ECO:0000256" key="1">
    <source>
        <dbReference type="ARBA" id="ARBA00037961"/>
    </source>
</evidence>
<dbReference type="NCBIfam" id="NF005451">
    <property type="entry name" value="PRK07044.1"/>
    <property type="match status" value="1"/>
</dbReference>